<comment type="similarity">
    <text evidence="1">Belongs to the FlgD family.</text>
</comment>
<comment type="caution">
    <text evidence="4">The sequence shown here is derived from an EMBL/GenBank/DDBJ whole genome shotgun (WGS) entry which is preliminary data.</text>
</comment>
<feature type="domain" description="FlgD Tudor-like" evidence="3">
    <location>
        <begin position="98"/>
        <end position="149"/>
    </location>
</feature>
<evidence type="ECO:0000256" key="1">
    <source>
        <dbReference type="ARBA" id="ARBA00010577"/>
    </source>
</evidence>
<evidence type="ECO:0000313" key="4">
    <source>
        <dbReference type="EMBL" id="MDR7324017.1"/>
    </source>
</evidence>
<dbReference type="InterPro" id="IPR025963">
    <property type="entry name" value="FLgD_Tudor"/>
</dbReference>
<evidence type="ECO:0000313" key="5">
    <source>
        <dbReference type="Proteomes" id="UP001183629"/>
    </source>
</evidence>
<keyword evidence="5" id="KW-1185">Reference proteome</keyword>
<accession>A0AAE3ZS90</accession>
<dbReference type="RefSeq" id="WP_310416766.1">
    <property type="nucleotide sequence ID" value="NZ_JAVDYC010000001.1"/>
</dbReference>
<keyword evidence="4" id="KW-0969">Cilium</keyword>
<name>A0AAE3ZS90_9ACTN</name>
<protein>
    <submittedName>
        <fullName evidence="4">Flagellar basal-body rod modification protein FlgD</fullName>
    </submittedName>
</protein>
<dbReference type="Pfam" id="PF13861">
    <property type="entry name" value="FLgD_tudor"/>
    <property type="match status" value="1"/>
</dbReference>
<evidence type="ECO:0000259" key="3">
    <source>
        <dbReference type="Pfam" id="PF13861"/>
    </source>
</evidence>
<dbReference type="EMBL" id="JAVDYC010000001">
    <property type="protein sequence ID" value="MDR7324017.1"/>
    <property type="molecule type" value="Genomic_DNA"/>
</dbReference>
<gene>
    <name evidence="4" type="ORF">J2S44_004267</name>
</gene>
<dbReference type="Pfam" id="PF03963">
    <property type="entry name" value="FlgD"/>
    <property type="match status" value="1"/>
</dbReference>
<keyword evidence="4" id="KW-0282">Flagellum</keyword>
<dbReference type="GO" id="GO:0044781">
    <property type="term" value="P:bacterial-type flagellum organization"/>
    <property type="evidence" value="ECO:0007669"/>
    <property type="project" value="UniProtKB-KW"/>
</dbReference>
<proteinExistence type="inferred from homology"/>
<dbReference type="Proteomes" id="UP001183629">
    <property type="component" value="Unassembled WGS sequence"/>
</dbReference>
<dbReference type="InterPro" id="IPR005648">
    <property type="entry name" value="FlgD"/>
</dbReference>
<reference evidence="4 5" key="1">
    <citation type="submission" date="2023-07" db="EMBL/GenBank/DDBJ databases">
        <title>Sequencing the genomes of 1000 actinobacteria strains.</title>
        <authorList>
            <person name="Klenk H.-P."/>
        </authorList>
    </citation>
    <scope>NUCLEOTIDE SEQUENCE [LARGE SCALE GENOMIC DNA]</scope>
    <source>
        <strain evidence="4 5">DSM 44711</strain>
    </source>
</reference>
<evidence type="ECO:0000256" key="2">
    <source>
        <dbReference type="ARBA" id="ARBA00022795"/>
    </source>
</evidence>
<sequence>MTTGAVGGSGYTNINDVLGKTNQEAAKSSNKLDQDTFLKLLVAQMKYQDPSNPADATQFLTQTAQFTQVEKLGAIADSVAKLDTLASGQASMLQSQLMLGASNLIGKTVTAKDPAGGADITGVVTSATFGGSTPTLKIGDKDVALSDVKDVRQAAKPS</sequence>
<keyword evidence="4" id="KW-0966">Cell projection</keyword>
<dbReference type="AlphaFoldDB" id="A0AAE3ZS90"/>
<organism evidence="4 5">
    <name type="scientific">Catenuloplanes niger</name>
    <dbReference type="NCBI Taxonomy" id="587534"/>
    <lineage>
        <taxon>Bacteria</taxon>
        <taxon>Bacillati</taxon>
        <taxon>Actinomycetota</taxon>
        <taxon>Actinomycetes</taxon>
        <taxon>Micromonosporales</taxon>
        <taxon>Micromonosporaceae</taxon>
        <taxon>Catenuloplanes</taxon>
    </lineage>
</organism>
<keyword evidence="2" id="KW-1005">Bacterial flagellum biogenesis</keyword>